<protein>
    <submittedName>
        <fullName evidence="3">Uncharacterized protein</fullName>
    </submittedName>
</protein>
<feature type="transmembrane region" description="Helical" evidence="1">
    <location>
        <begin position="46"/>
        <end position="63"/>
    </location>
</feature>
<keyword evidence="1" id="KW-0472">Membrane</keyword>
<reference evidence="3 4" key="1">
    <citation type="submission" date="2019-03" db="EMBL/GenBank/DDBJ databases">
        <title>Deep-cultivation of Planctomycetes and their phenomic and genomic characterization uncovers novel biology.</title>
        <authorList>
            <person name="Wiegand S."/>
            <person name="Jogler M."/>
            <person name="Boedeker C."/>
            <person name="Pinto D."/>
            <person name="Vollmers J."/>
            <person name="Rivas-Marin E."/>
            <person name="Kohn T."/>
            <person name="Peeters S.H."/>
            <person name="Heuer A."/>
            <person name="Rast P."/>
            <person name="Oberbeckmann S."/>
            <person name="Bunk B."/>
            <person name="Jeske O."/>
            <person name="Meyerdierks A."/>
            <person name="Storesund J.E."/>
            <person name="Kallscheuer N."/>
            <person name="Luecker S."/>
            <person name="Lage O.M."/>
            <person name="Pohl T."/>
            <person name="Merkel B.J."/>
            <person name="Hornburger P."/>
            <person name="Mueller R.-W."/>
            <person name="Bruemmer F."/>
            <person name="Labrenz M."/>
            <person name="Spormann A.M."/>
            <person name="Op den Camp H."/>
            <person name="Overmann J."/>
            <person name="Amann R."/>
            <person name="Jetten M.S.M."/>
            <person name="Mascher T."/>
            <person name="Medema M.H."/>
            <person name="Devos D.P."/>
            <person name="Kaster A.-K."/>
            <person name="Ovreas L."/>
            <person name="Rohde M."/>
            <person name="Galperin M.Y."/>
            <person name="Jogler C."/>
        </authorList>
    </citation>
    <scope>NUCLEOTIDE SEQUENCE [LARGE SCALE GENOMIC DNA]</scope>
    <source>
        <strain evidence="3 4">V144</strain>
    </source>
</reference>
<keyword evidence="1" id="KW-1133">Transmembrane helix</keyword>
<dbReference type="AlphaFoldDB" id="A0A517W279"/>
<evidence type="ECO:0000256" key="2">
    <source>
        <dbReference type="SAM" id="SignalP"/>
    </source>
</evidence>
<evidence type="ECO:0000256" key="1">
    <source>
        <dbReference type="SAM" id="Phobius"/>
    </source>
</evidence>
<gene>
    <name evidence="3" type="ORF">V144x_48730</name>
</gene>
<dbReference type="Proteomes" id="UP000318704">
    <property type="component" value="Chromosome"/>
</dbReference>
<accession>A0A517W279</accession>
<evidence type="ECO:0000313" key="3">
    <source>
        <dbReference type="EMBL" id="QDT99362.1"/>
    </source>
</evidence>
<evidence type="ECO:0000313" key="4">
    <source>
        <dbReference type="Proteomes" id="UP000318704"/>
    </source>
</evidence>
<dbReference type="RefSeq" id="WP_144988795.1">
    <property type="nucleotide sequence ID" value="NZ_CP037920.1"/>
</dbReference>
<feature type="signal peptide" evidence="2">
    <location>
        <begin position="1"/>
        <end position="22"/>
    </location>
</feature>
<keyword evidence="1" id="KW-0812">Transmembrane</keyword>
<dbReference type="EMBL" id="CP037920">
    <property type="protein sequence ID" value="QDT99362.1"/>
    <property type="molecule type" value="Genomic_DNA"/>
</dbReference>
<proteinExistence type="predicted"/>
<organism evidence="3 4">
    <name type="scientific">Gimesia aquarii</name>
    <dbReference type="NCBI Taxonomy" id="2527964"/>
    <lineage>
        <taxon>Bacteria</taxon>
        <taxon>Pseudomonadati</taxon>
        <taxon>Planctomycetota</taxon>
        <taxon>Planctomycetia</taxon>
        <taxon>Planctomycetales</taxon>
        <taxon>Planctomycetaceae</taxon>
        <taxon>Gimesia</taxon>
    </lineage>
</organism>
<name>A0A517W279_9PLAN</name>
<sequence length="87" mass="9895" precursor="true">MIRFNLTLVSLIALFSSSQLYAHPGHGNEVANNPHGLLHYLTEPVHFMPVAAIGVIVLLFVTGRKFLQRFRNRQQAVIISREIEKEK</sequence>
<keyword evidence="2" id="KW-0732">Signal</keyword>
<feature type="chain" id="PRO_5021876678" evidence="2">
    <location>
        <begin position="23"/>
        <end position="87"/>
    </location>
</feature>
<dbReference type="KEGG" id="gaw:V144x_48730"/>